<organism evidence="1 2">
    <name type="scientific">Luminiphilus syltensis NOR5-1B</name>
    <dbReference type="NCBI Taxonomy" id="565045"/>
    <lineage>
        <taxon>Bacteria</taxon>
        <taxon>Pseudomonadati</taxon>
        <taxon>Pseudomonadota</taxon>
        <taxon>Gammaproteobacteria</taxon>
        <taxon>Cellvibrionales</taxon>
        <taxon>Halieaceae</taxon>
        <taxon>Luminiphilus</taxon>
    </lineage>
</organism>
<gene>
    <name evidence="1" type="ORF">NOR51B_565</name>
</gene>
<dbReference type="AlphaFoldDB" id="B8KVK3"/>
<reference evidence="2" key="1">
    <citation type="journal article" date="2013" name="BMC Microbiol.">
        <title>Taxonomy and evolution of bacteriochlorophyll a-containing members of the OM60/NOR5 clade of marine gammaproteobacteria: description of Luminiphilus syltensis gen. nov., sp. nov., reclassification of Haliea rubra as Pseudohaliea rubra gen. nov., comb. nov., and emendation of Chromatocurvus halotolerans.</title>
        <authorList>
            <person name="Spring S."/>
            <person name="Riedel T."/>
            <person name="Sproer C."/>
            <person name="Yan S."/>
            <person name="Harder J."/>
            <person name="Fuchs B.M."/>
        </authorList>
    </citation>
    <scope>NUCLEOTIDE SEQUENCE [LARGE SCALE GENOMIC DNA]</scope>
    <source>
        <strain evidence="2">NOR51-B</strain>
    </source>
</reference>
<protein>
    <submittedName>
        <fullName evidence="1">Uncharacterized protein</fullName>
    </submittedName>
</protein>
<dbReference type="STRING" id="565045.NOR51B_565"/>
<keyword evidence="2" id="KW-1185">Reference proteome</keyword>
<sequence length="36" mass="4030">MAAPASLIYFRHIRLVFDPLAEGLDALTRAPFVELD</sequence>
<proteinExistence type="predicted"/>
<dbReference type="Proteomes" id="UP000004699">
    <property type="component" value="Unassembled WGS sequence"/>
</dbReference>
<evidence type="ECO:0000313" key="2">
    <source>
        <dbReference type="Proteomes" id="UP000004699"/>
    </source>
</evidence>
<name>B8KVK3_9GAMM</name>
<accession>B8KVK3</accession>
<evidence type="ECO:0000313" key="1">
    <source>
        <dbReference type="EMBL" id="EED34627.1"/>
    </source>
</evidence>
<dbReference type="EMBL" id="DS999411">
    <property type="protein sequence ID" value="EED34627.1"/>
    <property type="molecule type" value="Genomic_DNA"/>
</dbReference>
<dbReference type="HOGENOM" id="CLU_3356931_0_0_6"/>